<proteinExistence type="inferred from homology"/>
<name>A0A7J7JQC8_BUGNE</name>
<organism evidence="12 13">
    <name type="scientific">Bugula neritina</name>
    <name type="common">Brown bryozoan</name>
    <name type="synonym">Sertularia neritina</name>
    <dbReference type="NCBI Taxonomy" id="10212"/>
    <lineage>
        <taxon>Eukaryota</taxon>
        <taxon>Metazoa</taxon>
        <taxon>Spiralia</taxon>
        <taxon>Lophotrochozoa</taxon>
        <taxon>Bryozoa</taxon>
        <taxon>Gymnolaemata</taxon>
        <taxon>Cheilostomatida</taxon>
        <taxon>Flustrina</taxon>
        <taxon>Buguloidea</taxon>
        <taxon>Bugulidae</taxon>
        <taxon>Bugula</taxon>
    </lineage>
</organism>
<evidence type="ECO:0000313" key="13">
    <source>
        <dbReference type="Proteomes" id="UP000593567"/>
    </source>
</evidence>
<evidence type="ECO:0000256" key="2">
    <source>
        <dbReference type="ARBA" id="ARBA00005420"/>
    </source>
</evidence>
<evidence type="ECO:0000256" key="6">
    <source>
        <dbReference type="ARBA" id="ARBA00022824"/>
    </source>
</evidence>
<evidence type="ECO:0000256" key="9">
    <source>
        <dbReference type="ARBA" id="ARBA00023136"/>
    </source>
</evidence>
<evidence type="ECO:0000256" key="5">
    <source>
        <dbReference type="ARBA" id="ARBA00022692"/>
    </source>
</evidence>
<keyword evidence="5 11" id="KW-0812">Transmembrane</keyword>
<keyword evidence="8" id="KW-0443">Lipid metabolism</keyword>
<evidence type="ECO:0000313" key="12">
    <source>
        <dbReference type="EMBL" id="KAF6027881.1"/>
    </source>
</evidence>
<dbReference type="EC" id="2.3.1.-" evidence="11"/>
<evidence type="ECO:0000256" key="1">
    <source>
        <dbReference type="ARBA" id="ARBA00004477"/>
    </source>
</evidence>
<dbReference type="GO" id="GO:0004144">
    <property type="term" value="F:diacylglycerol O-acyltransferase activity"/>
    <property type="evidence" value="ECO:0007669"/>
    <property type="project" value="TreeGrafter"/>
</dbReference>
<dbReference type="PANTHER" id="PTHR12317:SF79">
    <property type="entry name" value="ACYLTRANSFERASE"/>
    <property type="match status" value="1"/>
</dbReference>
<gene>
    <name evidence="12" type="ORF">EB796_013814</name>
</gene>
<evidence type="ECO:0000256" key="4">
    <source>
        <dbReference type="ARBA" id="ARBA00022679"/>
    </source>
</evidence>
<keyword evidence="13" id="KW-1185">Reference proteome</keyword>
<keyword evidence="10" id="KW-0012">Acyltransferase</keyword>
<dbReference type="Proteomes" id="UP000593567">
    <property type="component" value="Unassembled WGS sequence"/>
</dbReference>
<keyword evidence="9 11" id="KW-0472">Membrane</keyword>
<evidence type="ECO:0000256" key="11">
    <source>
        <dbReference type="RuleBase" id="RU367023"/>
    </source>
</evidence>
<dbReference type="EMBL" id="VXIV02002009">
    <property type="protein sequence ID" value="KAF6027881.1"/>
    <property type="molecule type" value="Genomic_DNA"/>
</dbReference>
<comment type="similarity">
    <text evidence="2 11">Belongs to the diacylglycerol acyltransferase family.</text>
</comment>
<dbReference type="Pfam" id="PF03982">
    <property type="entry name" value="DAGAT"/>
    <property type="match status" value="1"/>
</dbReference>
<dbReference type="GO" id="GO:0005789">
    <property type="term" value="C:endoplasmic reticulum membrane"/>
    <property type="evidence" value="ECO:0007669"/>
    <property type="project" value="UniProtKB-SubCell"/>
</dbReference>
<dbReference type="AlphaFoldDB" id="A0A7J7JQC8"/>
<evidence type="ECO:0000256" key="7">
    <source>
        <dbReference type="ARBA" id="ARBA00022989"/>
    </source>
</evidence>
<feature type="transmembrane region" description="Helical" evidence="11">
    <location>
        <begin position="21"/>
        <end position="43"/>
    </location>
</feature>
<protein>
    <recommendedName>
        <fullName evidence="11">Acyltransferase</fullName>
        <ecNumber evidence="11">2.3.1.-</ecNumber>
    </recommendedName>
</protein>
<dbReference type="InterPro" id="IPR007130">
    <property type="entry name" value="DAGAT"/>
</dbReference>
<sequence length="338" mass="38125">MKVLGLEFAPLFISTRRRLQTVAVMQAVATFLCGGVLCTALLISLLFTRLWPLVMIYAVWYIYDRNTPHSGGRRLQAMRNSKLWTYFRDFFPLKLVKTCDLDPNKNYLFACHPHGVLCVSHFGNFATEATGFSKLFPGIDPHLIVLDGHFQFPLYRDYIMGYGICGCNKNSLEYILKSKGQGNAACIAVGGALEALEAHPAHFTLNLAHKKGFIKSAIRTGASIVPVFSFGENEVYTQVSNPVGSRVRRLQTFLTTYLGFSPPLFHGRGVFNYTFGFLPYRRPITTVVGEPLEVKQNPDPSNEEINELHIRYVSALQNLFEANKKEFGVSEFHHLKFI</sequence>
<dbReference type="OrthoDB" id="264532at2759"/>
<comment type="subcellular location">
    <subcellularLocation>
        <location evidence="1 11">Endoplasmic reticulum membrane</location>
        <topology evidence="1 11">Multi-pass membrane protein</topology>
    </subcellularLocation>
</comment>
<keyword evidence="4 11" id="KW-0808">Transferase</keyword>
<keyword evidence="6 11" id="KW-0256">Endoplasmic reticulum</keyword>
<reference evidence="12" key="1">
    <citation type="submission" date="2020-06" db="EMBL/GenBank/DDBJ databases">
        <title>Draft genome of Bugula neritina, a colonial animal packing powerful symbionts and potential medicines.</title>
        <authorList>
            <person name="Rayko M."/>
        </authorList>
    </citation>
    <scope>NUCLEOTIDE SEQUENCE [LARGE SCALE GENOMIC DNA]</scope>
    <source>
        <strain evidence="12">Kwan_BN1</strain>
    </source>
</reference>
<keyword evidence="7 11" id="KW-1133">Transmembrane helix</keyword>
<dbReference type="CDD" id="cd07987">
    <property type="entry name" value="LPLAT_MGAT-like"/>
    <property type="match status" value="1"/>
</dbReference>
<comment type="caution">
    <text evidence="11">Lacks conserved residue(s) required for the propagation of feature annotation.</text>
</comment>
<keyword evidence="3" id="KW-0444">Lipid biosynthesis</keyword>
<accession>A0A7J7JQC8</accession>
<comment type="caution">
    <text evidence="12">The sequence shown here is derived from an EMBL/GenBank/DDBJ whole genome shotgun (WGS) entry which is preliminary data.</text>
</comment>
<evidence type="ECO:0000256" key="8">
    <source>
        <dbReference type="ARBA" id="ARBA00023098"/>
    </source>
</evidence>
<evidence type="ECO:0000256" key="10">
    <source>
        <dbReference type="ARBA" id="ARBA00023315"/>
    </source>
</evidence>
<dbReference type="PANTHER" id="PTHR12317">
    <property type="entry name" value="DIACYLGLYCEROL O-ACYLTRANSFERASE"/>
    <property type="match status" value="1"/>
</dbReference>
<dbReference type="GO" id="GO:0019432">
    <property type="term" value="P:triglyceride biosynthetic process"/>
    <property type="evidence" value="ECO:0007669"/>
    <property type="project" value="TreeGrafter"/>
</dbReference>
<evidence type="ECO:0000256" key="3">
    <source>
        <dbReference type="ARBA" id="ARBA00022516"/>
    </source>
</evidence>